<organism evidence="1 2">
    <name type="scientific">Sistotremastrum niveocremeum HHB9708</name>
    <dbReference type="NCBI Taxonomy" id="1314777"/>
    <lineage>
        <taxon>Eukaryota</taxon>
        <taxon>Fungi</taxon>
        <taxon>Dikarya</taxon>
        <taxon>Basidiomycota</taxon>
        <taxon>Agaricomycotina</taxon>
        <taxon>Agaricomycetes</taxon>
        <taxon>Sistotremastrales</taxon>
        <taxon>Sistotremastraceae</taxon>
        <taxon>Sertulicium</taxon>
        <taxon>Sertulicium niveocremeum</taxon>
    </lineage>
</organism>
<dbReference type="AlphaFoldDB" id="A0A164RDZ3"/>
<protein>
    <submittedName>
        <fullName evidence="1">Uncharacterized protein</fullName>
    </submittedName>
</protein>
<sequence length="59" mass="6486">MTLENGWYTIQNAYSSGFLQNALKDGVVLTYTSGIADENTVSGPYLSCNCRARPEDRHG</sequence>
<proteinExistence type="predicted"/>
<reference evidence="1 2" key="1">
    <citation type="journal article" date="2016" name="Mol. Biol. Evol.">
        <title>Comparative Genomics of Early-Diverging Mushroom-Forming Fungi Provides Insights into the Origins of Lignocellulose Decay Capabilities.</title>
        <authorList>
            <person name="Nagy L.G."/>
            <person name="Riley R."/>
            <person name="Tritt A."/>
            <person name="Adam C."/>
            <person name="Daum C."/>
            <person name="Floudas D."/>
            <person name="Sun H."/>
            <person name="Yadav J.S."/>
            <person name="Pangilinan J."/>
            <person name="Larsson K.H."/>
            <person name="Matsuura K."/>
            <person name="Barry K."/>
            <person name="Labutti K."/>
            <person name="Kuo R."/>
            <person name="Ohm R.A."/>
            <person name="Bhattacharya S.S."/>
            <person name="Shirouzu T."/>
            <person name="Yoshinaga Y."/>
            <person name="Martin F.M."/>
            <person name="Grigoriev I.V."/>
            <person name="Hibbett D.S."/>
        </authorList>
    </citation>
    <scope>NUCLEOTIDE SEQUENCE [LARGE SCALE GENOMIC DNA]</scope>
    <source>
        <strain evidence="1 2">HHB9708</strain>
    </source>
</reference>
<name>A0A164RDZ3_9AGAM</name>
<dbReference type="EMBL" id="KV419421">
    <property type="protein sequence ID" value="KZS90470.1"/>
    <property type="molecule type" value="Genomic_DNA"/>
</dbReference>
<accession>A0A164RDZ3</accession>
<gene>
    <name evidence="1" type="ORF">SISNIDRAFT_457622</name>
</gene>
<evidence type="ECO:0000313" key="2">
    <source>
        <dbReference type="Proteomes" id="UP000076722"/>
    </source>
</evidence>
<evidence type="ECO:0000313" key="1">
    <source>
        <dbReference type="EMBL" id="KZS90470.1"/>
    </source>
</evidence>
<keyword evidence="2" id="KW-1185">Reference proteome</keyword>
<dbReference type="Proteomes" id="UP000076722">
    <property type="component" value="Unassembled WGS sequence"/>
</dbReference>